<reference evidence="2 3" key="1">
    <citation type="submission" date="2018-12" db="EMBL/GenBank/DDBJ databases">
        <title>Dyella dinghuensis sp. nov. DHOA06 and Dyella choica sp. nov. 4M-K27, isolated from forest soil.</title>
        <authorList>
            <person name="Qiu L.-H."/>
            <person name="Gao Z.-H."/>
        </authorList>
    </citation>
    <scope>NUCLEOTIDE SEQUENCE [LARGE SCALE GENOMIC DNA]</scope>
    <source>
        <strain evidence="2 3">4M-K27</strain>
    </source>
</reference>
<proteinExistence type="predicted"/>
<sequence>MRVMVSLSLFVLAAVAASAFAQSSAPANQPTPQEYAQRNQQLEQAALQVADLVDKGQQGQVWDGASGMTKQLVARDAFVKGVSADRKTVGTLITRTPANLSFSESDGKKLPAGLFANVAFATRFANEKQPVRELISFHLDGDNVWRVTGYTLR</sequence>
<feature type="signal peptide" evidence="1">
    <location>
        <begin position="1"/>
        <end position="21"/>
    </location>
</feature>
<protein>
    <submittedName>
        <fullName evidence="2">DUF4019 domain-containing protein</fullName>
    </submittedName>
</protein>
<dbReference type="InterPro" id="IPR025091">
    <property type="entry name" value="DUF4019"/>
</dbReference>
<feature type="chain" id="PRO_5018669250" evidence="1">
    <location>
        <begin position="22"/>
        <end position="153"/>
    </location>
</feature>
<dbReference type="Pfam" id="PF13211">
    <property type="entry name" value="DUF4019"/>
    <property type="match status" value="1"/>
</dbReference>
<gene>
    <name evidence="2" type="ORF">EKH80_16735</name>
</gene>
<keyword evidence="1" id="KW-0732">Signal</keyword>
<dbReference type="Proteomes" id="UP000274358">
    <property type="component" value="Unassembled WGS sequence"/>
</dbReference>
<evidence type="ECO:0000313" key="3">
    <source>
        <dbReference type="Proteomes" id="UP000274358"/>
    </source>
</evidence>
<dbReference type="AlphaFoldDB" id="A0A3S0RYG4"/>
<keyword evidence="3" id="KW-1185">Reference proteome</keyword>
<accession>A0A3S0RYG4</accession>
<evidence type="ECO:0000256" key="1">
    <source>
        <dbReference type="SAM" id="SignalP"/>
    </source>
</evidence>
<dbReference type="EMBL" id="RYYV01000014">
    <property type="protein sequence ID" value="RUL72683.1"/>
    <property type="molecule type" value="Genomic_DNA"/>
</dbReference>
<name>A0A3S0RYG4_9GAMM</name>
<organism evidence="2 3">
    <name type="scientific">Dyella choica</name>
    <dbReference type="NCBI Taxonomy" id="1927959"/>
    <lineage>
        <taxon>Bacteria</taxon>
        <taxon>Pseudomonadati</taxon>
        <taxon>Pseudomonadota</taxon>
        <taxon>Gammaproteobacteria</taxon>
        <taxon>Lysobacterales</taxon>
        <taxon>Rhodanobacteraceae</taxon>
        <taxon>Dyella</taxon>
    </lineage>
</organism>
<evidence type="ECO:0000313" key="2">
    <source>
        <dbReference type="EMBL" id="RUL72683.1"/>
    </source>
</evidence>
<comment type="caution">
    <text evidence="2">The sequence shown here is derived from an EMBL/GenBank/DDBJ whole genome shotgun (WGS) entry which is preliminary data.</text>
</comment>